<keyword evidence="3" id="KW-0812">Transmembrane</keyword>
<dbReference type="GO" id="GO:0016020">
    <property type="term" value="C:membrane"/>
    <property type="evidence" value="ECO:0007669"/>
    <property type="project" value="InterPro"/>
</dbReference>
<dbReference type="OrthoDB" id="9790577at2"/>
<keyword evidence="3" id="KW-0472">Membrane</keyword>
<evidence type="ECO:0000313" key="5">
    <source>
        <dbReference type="Proteomes" id="UP000287996"/>
    </source>
</evidence>
<evidence type="ECO:0008006" key="6">
    <source>
        <dbReference type="Google" id="ProtNLM"/>
    </source>
</evidence>
<dbReference type="GO" id="GO:0016780">
    <property type="term" value="F:phosphotransferase activity, for other substituted phosphate groups"/>
    <property type="evidence" value="ECO:0007669"/>
    <property type="project" value="InterPro"/>
</dbReference>
<evidence type="ECO:0000256" key="2">
    <source>
        <dbReference type="RuleBase" id="RU003750"/>
    </source>
</evidence>
<dbReference type="AlphaFoldDB" id="A0A432ZQU7"/>
<feature type="transmembrane region" description="Helical" evidence="3">
    <location>
        <begin position="173"/>
        <end position="195"/>
    </location>
</feature>
<dbReference type="Proteomes" id="UP000287996">
    <property type="component" value="Unassembled WGS sequence"/>
</dbReference>
<evidence type="ECO:0000256" key="3">
    <source>
        <dbReference type="SAM" id="Phobius"/>
    </source>
</evidence>
<feature type="transmembrane region" description="Helical" evidence="3">
    <location>
        <begin position="33"/>
        <end position="61"/>
    </location>
</feature>
<sequence length="212" mass="23008">MFDPLLAPLSRKILQPLARYLVSRQVSANQVTLAGFAVGMLALPALALGWFGLALLCILLNRLADGLDGAVARQTQTTDAGGYLDIVLDFIFYSAVPFGFLLYDPAQFGIAAGLLMLTFMGTGATFLAFASIAAKHAIDNPGYSNKALHYMGGLTEGFETILAFVAFCLWPQHFTVLALTFAGLCWLTALTRLWAGYRTLRELPKRHSEQSP</sequence>
<keyword evidence="3" id="KW-1133">Transmembrane helix</keyword>
<dbReference type="InterPro" id="IPR043130">
    <property type="entry name" value="CDP-OH_PTrfase_TM_dom"/>
</dbReference>
<keyword evidence="5" id="KW-1185">Reference proteome</keyword>
<dbReference type="GO" id="GO:0008654">
    <property type="term" value="P:phospholipid biosynthetic process"/>
    <property type="evidence" value="ECO:0007669"/>
    <property type="project" value="InterPro"/>
</dbReference>
<proteinExistence type="inferred from homology"/>
<gene>
    <name evidence="4" type="ORF">CWI84_06210</name>
</gene>
<dbReference type="InterPro" id="IPR048254">
    <property type="entry name" value="CDP_ALCOHOL_P_TRANSF_CS"/>
</dbReference>
<dbReference type="Pfam" id="PF01066">
    <property type="entry name" value="CDP-OH_P_transf"/>
    <property type="match status" value="1"/>
</dbReference>
<dbReference type="EMBL" id="PIQH01000005">
    <property type="protein sequence ID" value="RUO80222.1"/>
    <property type="molecule type" value="Genomic_DNA"/>
</dbReference>
<organism evidence="4 5">
    <name type="scientific">Idiomarina tyrosinivorans</name>
    <dbReference type="NCBI Taxonomy" id="1445662"/>
    <lineage>
        <taxon>Bacteria</taxon>
        <taxon>Pseudomonadati</taxon>
        <taxon>Pseudomonadota</taxon>
        <taxon>Gammaproteobacteria</taxon>
        <taxon>Alteromonadales</taxon>
        <taxon>Idiomarinaceae</taxon>
        <taxon>Idiomarina</taxon>
    </lineage>
</organism>
<evidence type="ECO:0000313" key="4">
    <source>
        <dbReference type="EMBL" id="RUO80222.1"/>
    </source>
</evidence>
<comment type="caution">
    <text evidence="4">The sequence shown here is derived from an EMBL/GenBank/DDBJ whole genome shotgun (WGS) entry which is preliminary data.</text>
</comment>
<feature type="transmembrane region" description="Helical" evidence="3">
    <location>
        <begin position="147"/>
        <end position="167"/>
    </location>
</feature>
<accession>A0A432ZQU7</accession>
<comment type="similarity">
    <text evidence="2">Belongs to the CDP-alcohol phosphatidyltransferase class-I family.</text>
</comment>
<reference evidence="4 5" key="1">
    <citation type="journal article" date="2011" name="Front. Microbiol.">
        <title>Genomic signatures of strain selection and enhancement in Bacillus atrophaeus var. globigii, a historical biowarfare simulant.</title>
        <authorList>
            <person name="Gibbons H.S."/>
            <person name="Broomall S.M."/>
            <person name="McNew L.A."/>
            <person name="Daligault H."/>
            <person name="Chapman C."/>
            <person name="Bruce D."/>
            <person name="Karavis M."/>
            <person name="Krepps M."/>
            <person name="McGregor P.A."/>
            <person name="Hong C."/>
            <person name="Park K.H."/>
            <person name="Akmal A."/>
            <person name="Feldman A."/>
            <person name="Lin J.S."/>
            <person name="Chang W.E."/>
            <person name="Higgs B.W."/>
            <person name="Demirev P."/>
            <person name="Lindquist J."/>
            <person name="Liem A."/>
            <person name="Fochler E."/>
            <person name="Read T.D."/>
            <person name="Tapia R."/>
            <person name="Johnson S."/>
            <person name="Bishop-Lilly K.A."/>
            <person name="Detter C."/>
            <person name="Han C."/>
            <person name="Sozhamannan S."/>
            <person name="Rosenzweig C.N."/>
            <person name="Skowronski E.W."/>
        </authorList>
    </citation>
    <scope>NUCLEOTIDE SEQUENCE [LARGE SCALE GENOMIC DNA]</scope>
    <source>
        <strain evidence="4 5">CC-PW-9</strain>
    </source>
</reference>
<protein>
    <recommendedName>
        <fullName evidence="6">CDP-alcohol phosphatidyltransferase family protein</fullName>
    </recommendedName>
</protein>
<evidence type="ECO:0000256" key="1">
    <source>
        <dbReference type="ARBA" id="ARBA00022679"/>
    </source>
</evidence>
<dbReference type="PROSITE" id="PS00379">
    <property type="entry name" value="CDP_ALCOHOL_P_TRANSF"/>
    <property type="match status" value="1"/>
</dbReference>
<dbReference type="RefSeq" id="WP_126841720.1">
    <property type="nucleotide sequence ID" value="NZ_PIQH01000005.1"/>
</dbReference>
<dbReference type="Gene3D" id="1.20.120.1760">
    <property type="match status" value="1"/>
</dbReference>
<dbReference type="InterPro" id="IPR000462">
    <property type="entry name" value="CDP-OH_P_trans"/>
</dbReference>
<name>A0A432ZQU7_9GAMM</name>
<feature type="transmembrane region" description="Helical" evidence="3">
    <location>
        <begin position="82"/>
        <end position="103"/>
    </location>
</feature>
<feature type="transmembrane region" description="Helical" evidence="3">
    <location>
        <begin position="109"/>
        <end position="135"/>
    </location>
</feature>
<keyword evidence="1 2" id="KW-0808">Transferase</keyword>